<dbReference type="Proteomes" id="UP000298663">
    <property type="component" value="Unassembled WGS sequence"/>
</dbReference>
<reference evidence="1 2" key="2">
    <citation type="journal article" date="2019" name="G3 (Bethesda)">
        <title>Hybrid Assembly of the Genome of the Entomopathogenic Nematode Steinernema carpocapsae Identifies the X-Chromosome.</title>
        <authorList>
            <person name="Serra L."/>
            <person name="Macchietto M."/>
            <person name="Macias-Munoz A."/>
            <person name="McGill C.J."/>
            <person name="Rodriguez I.M."/>
            <person name="Rodriguez B."/>
            <person name="Murad R."/>
            <person name="Mortazavi A."/>
        </authorList>
    </citation>
    <scope>NUCLEOTIDE SEQUENCE [LARGE SCALE GENOMIC DNA]</scope>
    <source>
        <strain evidence="1 2">ALL</strain>
    </source>
</reference>
<comment type="caution">
    <text evidence="1">The sequence shown here is derived from an EMBL/GenBank/DDBJ whole genome shotgun (WGS) entry which is preliminary data.</text>
</comment>
<evidence type="ECO:0000313" key="2">
    <source>
        <dbReference type="Proteomes" id="UP000298663"/>
    </source>
</evidence>
<organism evidence="1 2">
    <name type="scientific">Steinernema carpocapsae</name>
    <name type="common">Entomopathogenic nematode</name>
    <dbReference type="NCBI Taxonomy" id="34508"/>
    <lineage>
        <taxon>Eukaryota</taxon>
        <taxon>Metazoa</taxon>
        <taxon>Ecdysozoa</taxon>
        <taxon>Nematoda</taxon>
        <taxon>Chromadorea</taxon>
        <taxon>Rhabditida</taxon>
        <taxon>Tylenchina</taxon>
        <taxon>Panagrolaimomorpha</taxon>
        <taxon>Strongyloidoidea</taxon>
        <taxon>Steinernematidae</taxon>
        <taxon>Steinernema</taxon>
    </lineage>
</organism>
<gene>
    <name evidence="1" type="ORF">L596_018553</name>
</gene>
<protein>
    <submittedName>
        <fullName evidence="1">Uncharacterized protein</fullName>
    </submittedName>
</protein>
<keyword evidence="2" id="KW-1185">Reference proteome</keyword>
<dbReference type="EMBL" id="AZBU02000005">
    <property type="protein sequence ID" value="TKR77619.1"/>
    <property type="molecule type" value="Genomic_DNA"/>
</dbReference>
<evidence type="ECO:0000313" key="1">
    <source>
        <dbReference type="EMBL" id="TKR77619.1"/>
    </source>
</evidence>
<accession>A0A4U5N508</accession>
<dbReference type="AlphaFoldDB" id="A0A4U5N508"/>
<reference evidence="1 2" key="1">
    <citation type="journal article" date="2015" name="Genome Biol.">
        <title>Comparative genomics of Steinernema reveals deeply conserved gene regulatory networks.</title>
        <authorList>
            <person name="Dillman A.R."/>
            <person name="Macchietto M."/>
            <person name="Porter C.F."/>
            <person name="Rogers A."/>
            <person name="Williams B."/>
            <person name="Antoshechkin I."/>
            <person name="Lee M.M."/>
            <person name="Goodwin Z."/>
            <person name="Lu X."/>
            <person name="Lewis E.E."/>
            <person name="Goodrich-Blair H."/>
            <person name="Stock S.P."/>
            <person name="Adams B.J."/>
            <person name="Sternberg P.W."/>
            <person name="Mortazavi A."/>
        </authorList>
    </citation>
    <scope>NUCLEOTIDE SEQUENCE [LARGE SCALE GENOMIC DNA]</scope>
    <source>
        <strain evidence="1 2">ALL</strain>
    </source>
</reference>
<sequence length="84" mass="9847">MNQKRKNKTPSKSFLTFKAIYEIKIQESTFEQPDKQKLLSLDTTHREISGSSFNTFLNRQDLVGQIRPAVRNLAFFVVHVFYHS</sequence>
<proteinExistence type="predicted"/>
<name>A0A4U5N508_STECR</name>